<keyword evidence="5 8" id="KW-0057">Aromatic amino acid biosynthesis</keyword>
<dbReference type="GO" id="GO:0005829">
    <property type="term" value="C:cytosol"/>
    <property type="evidence" value="ECO:0007669"/>
    <property type="project" value="TreeGrafter"/>
</dbReference>
<keyword evidence="6 8" id="KW-0456">Lyase</keyword>
<dbReference type="GO" id="GO:0004834">
    <property type="term" value="F:tryptophan synthase activity"/>
    <property type="evidence" value="ECO:0007669"/>
    <property type="project" value="UniProtKB-UniRule"/>
</dbReference>
<organism evidence="10 11">
    <name type="scientific">Cryomorpha ignava</name>
    <dbReference type="NCBI Taxonomy" id="101383"/>
    <lineage>
        <taxon>Bacteria</taxon>
        <taxon>Pseudomonadati</taxon>
        <taxon>Bacteroidota</taxon>
        <taxon>Flavobacteriia</taxon>
        <taxon>Flavobacteriales</taxon>
        <taxon>Cryomorphaceae</taxon>
        <taxon>Cryomorpha</taxon>
    </lineage>
</organism>
<dbReference type="Gene3D" id="3.20.20.70">
    <property type="entry name" value="Aldolase class I"/>
    <property type="match status" value="1"/>
</dbReference>
<evidence type="ECO:0000256" key="9">
    <source>
        <dbReference type="RuleBase" id="RU003662"/>
    </source>
</evidence>
<dbReference type="PANTHER" id="PTHR43406:SF1">
    <property type="entry name" value="TRYPTOPHAN SYNTHASE ALPHA CHAIN, CHLOROPLASTIC"/>
    <property type="match status" value="1"/>
</dbReference>
<comment type="catalytic activity">
    <reaction evidence="7 8">
        <text>(1S,2R)-1-C-(indol-3-yl)glycerol 3-phosphate + L-serine = D-glyceraldehyde 3-phosphate + L-tryptophan + H2O</text>
        <dbReference type="Rhea" id="RHEA:10532"/>
        <dbReference type="ChEBI" id="CHEBI:15377"/>
        <dbReference type="ChEBI" id="CHEBI:33384"/>
        <dbReference type="ChEBI" id="CHEBI:57912"/>
        <dbReference type="ChEBI" id="CHEBI:58866"/>
        <dbReference type="ChEBI" id="CHEBI:59776"/>
        <dbReference type="EC" id="4.2.1.20"/>
    </reaction>
</comment>
<dbReference type="InterPro" id="IPR018204">
    <property type="entry name" value="Trp_synthase_alpha_AS"/>
</dbReference>
<dbReference type="AlphaFoldDB" id="A0A7K3WTM4"/>
<protein>
    <recommendedName>
        <fullName evidence="8">Tryptophan synthase alpha chain</fullName>
        <ecNumber evidence="8">4.2.1.20</ecNumber>
    </recommendedName>
</protein>
<evidence type="ECO:0000313" key="11">
    <source>
        <dbReference type="Proteomes" id="UP000486602"/>
    </source>
</evidence>
<dbReference type="UniPathway" id="UPA00035">
    <property type="reaction ID" value="UER00044"/>
</dbReference>
<dbReference type="InterPro" id="IPR002028">
    <property type="entry name" value="Trp_synthase_suA"/>
</dbReference>
<evidence type="ECO:0000256" key="7">
    <source>
        <dbReference type="ARBA" id="ARBA00049047"/>
    </source>
</evidence>
<comment type="pathway">
    <text evidence="1 8">Amino-acid biosynthesis; L-tryptophan biosynthesis; L-tryptophan from chorismate: step 5/5.</text>
</comment>
<proteinExistence type="inferred from homology"/>
<keyword evidence="3 8" id="KW-0028">Amino-acid biosynthesis</keyword>
<dbReference type="Proteomes" id="UP000486602">
    <property type="component" value="Unassembled WGS sequence"/>
</dbReference>
<feature type="active site" description="Proton acceptor" evidence="8">
    <location>
        <position position="47"/>
    </location>
</feature>
<keyword evidence="4 8" id="KW-0822">Tryptophan biosynthesis</keyword>
<dbReference type="Pfam" id="PF00290">
    <property type="entry name" value="Trp_syntA"/>
    <property type="match status" value="1"/>
</dbReference>
<evidence type="ECO:0000256" key="5">
    <source>
        <dbReference type="ARBA" id="ARBA00023141"/>
    </source>
</evidence>
<dbReference type="EMBL" id="JAAGVY010000035">
    <property type="protein sequence ID" value="NEN24898.1"/>
    <property type="molecule type" value="Genomic_DNA"/>
</dbReference>
<dbReference type="InterPro" id="IPR011060">
    <property type="entry name" value="RibuloseP-bd_barrel"/>
</dbReference>
<dbReference type="EC" id="4.2.1.20" evidence="8"/>
<reference evidence="10 11" key="1">
    <citation type="submission" date="2020-02" db="EMBL/GenBank/DDBJ databases">
        <title>Out from the shadows clarifying the taxonomy of the family Cryomorphaceae and related taxa by utilizing the GTDB taxonomic framework.</title>
        <authorList>
            <person name="Bowman J.P."/>
        </authorList>
    </citation>
    <scope>NUCLEOTIDE SEQUENCE [LARGE SCALE GENOMIC DNA]</scope>
    <source>
        <strain evidence="10 11">QSSC 1-22</strain>
    </source>
</reference>
<evidence type="ECO:0000256" key="2">
    <source>
        <dbReference type="ARBA" id="ARBA00011270"/>
    </source>
</evidence>
<comment type="caution">
    <text evidence="10">The sequence shown here is derived from an EMBL/GenBank/DDBJ whole genome shotgun (WGS) entry which is preliminary data.</text>
</comment>
<comment type="subunit">
    <text evidence="2 8">Tetramer of two alpha and two beta chains.</text>
</comment>
<evidence type="ECO:0000256" key="6">
    <source>
        <dbReference type="ARBA" id="ARBA00023239"/>
    </source>
</evidence>
<dbReference type="CDD" id="cd04724">
    <property type="entry name" value="Tryptophan_synthase_alpha"/>
    <property type="match status" value="1"/>
</dbReference>
<gene>
    <name evidence="8" type="primary">trpA</name>
    <name evidence="10" type="ORF">G3O08_15460</name>
</gene>
<evidence type="ECO:0000256" key="4">
    <source>
        <dbReference type="ARBA" id="ARBA00022822"/>
    </source>
</evidence>
<evidence type="ECO:0000256" key="3">
    <source>
        <dbReference type="ARBA" id="ARBA00022605"/>
    </source>
</evidence>
<dbReference type="NCBIfam" id="TIGR00262">
    <property type="entry name" value="trpA"/>
    <property type="match status" value="1"/>
</dbReference>
<dbReference type="PROSITE" id="PS00167">
    <property type="entry name" value="TRP_SYNTHASE_ALPHA"/>
    <property type="match status" value="1"/>
</dbReference>
<evidence type="ECO:0000256" key="1">
    <source>
        <dbReference type="ARBA" id="ARBA00004733"/>
    </source>
</evidence>
<dbReference type="SUPFAM" id="SSF51366">
    <property type="entry name" value="Ribulose-phoshate binding barrel"/>
    <property type="match status" value="1"/>
</dbReference>
<sequence length="257" mass="28776">MMNRIHNLFGRKKENILSIYFTAGYPSLDDTTQIIRHLDAAGVDLIELGMPFSDPLADGPVIQESGQKAIQNGMSVKVLFEQLKDLRSSTEIPVILMGYLNPILQFGEEQFIEKCVGTGIDGVIIPDMPLPYYKEHWEQLCRKKGLSNILLITPETTDSRIAEIDVNSDGFIYMVSSNSITGSNKAMDLQKGYFERIEKMELRNPRLIGFGIHDQQSFDNACSYSNGAIIGSAFINHLSKEGTSADSIQKFYKKIKP</sequence>
<dbReference type="InterPro" id="IPR013785">
    <property type="entry name" value="Aldolase_TIM"/>
</dbReference>
<evidence type="ECO:0000256" key="8">
    <source>
        <dbReference type="HAMAP-Rule" id="MF_00131"/>
    </source>
</evidence>
<evidence type="ECO:0000313" key="10">
    <source>
        <dbReference type="EMBL" id="NEN24898.1"/>
    </source>
</evidence>
<keyword evidence="11" id="KW-1185">Reference proteome</keyword>
<comment type="function">
    <text evidence="8">The alpha subunit is responsible for the aldol cleavage of indoleglycerol phosphate to indole and glyceraldehyde 3-phosphate.</text>
</comment>
<name>A0A7K3WTM4_9FLAO</name>
<comment type="similarity">
    <text evidence="8 9">Belongs to the TrpA family.</text>
</comment>
<dbReference type="PANTHER" id="PTHR43406">
    <property type="entry name" value="TRYPTOPHAN SYNTHASE, ALPHA CHAIN"/>
    <property type="match status" value="1"/>
</dbReference>
<dbReference type="HAMAP" id="MF_00131">
    <property type="entry name" value="Trp_synth_alpha"/>
    <property type="match status" value="1"/>
</dbReference>
<accession>A0A7K3WTM4</accession>
<feature type="active site" description="Proton acceptor" evidence="8">
    <location>
        <position position="58"/>
    </location>
</feature>